<reference evidence="1 2" key="1">
    <citation type="submission" date="2019-05" db="EMBL/GenBank/DDBJ databases">
        <title>Emergence of the Ug99 lineage of the wheat stem rust pathogen through somatic hybridization.</title>
        <authorList>
            <person name="Li F."/>
            <person name="Upadhyaya N.M."/>
            <person name="Sperschneider J."/>
            <person name="Matny O."/>
            <person name="Nguyen-Phuc H."/>
            <person name="Mago R."/>
            <person name="Raley C."/>
            <person name="Miller M.E."/>
            <person name="Silverstein K.A.T."/>
            <person name="Henningsen E."/>
            <person name="Hirsch C.D."/>
            <person name="Visser B."/>
            <person name="Pretorius Z.A."/>
            <person name="Steffenson B.J."/>
            <person name="Schwessinger B."/>
            <person name="Dodds P.N."/>
            <person name="Figueroa M."/>
        </authorList>
    </citation>
    <scope>NUCLEOTIDE SEQUENCE [LARGE SCALE GENOMIC DNA]</scope>
    <source>
        <strain evidence="1 2">Ug99</strain>
    </source>
</reference>
<organism evidence="1 2">
    <name type="scientific">Puccinia graminis f. sp. tritici</name>
    <dbReference type="NCBI Taxonomy" id="56615"/>
    <lineage>
        <taxon>Eukaryota</taxon>
        <taxon>Fungi</taxon>
        <taxon>Dikarya</taxon>
        <taxon>Basidiomycota</taxon>
        <taxon>Pucciniomycotina</taxon>
        <taxon>Pucciniomycetes</taxon>
        <taxon>Pucciniales</taxon>
        <taxon>Pucciniaceae</taxon>
        <taxon>Puccinia</taxon>
    </lineage>
</organism>
<accession>A0A5B0Q1G4</accession>
<comment type="caution">
    <text evidence="1">The sequence shown here is derived from an EMBL/GenBank/DDBJ whole genome shotgun (WGS) entry which is preliminary data.</text>
</comment>
<evidence type="ECO:0000313" key="1">
    <source>
        <dbReference type="EMBL" id="KAA1106869.1"/>
    </source>
</evidence>
<proteinExistence type="predicted"/>
<gene>
    <name evidence="1" type="ORF">PGTUg99_023984</name>
</gene>
<sequence length="67" mass="8008">MGIEISWIGSTIQEGIDLRWRQEWIIVEVVKARWEWRSNSRNSKEWIASRGPNLELLKEEKPELTKT</sequence>
<dbReference type="EMBL" id="VDEP01000309">
    <property type="protein sequence ID" value="KAA1106869.1"/>
    <property type="molecule type" value="Genomic_DNA"/>
</dbReference>
<dbReference type="Proteomes" id="UP000325313">
    <property type="component" value="Unassembled WGS sequence"/>
</dbReference>
<name>A0A5B0Q1G4_PUCGR</name>
<protein>
    <submittedName>
        <fullName evidence="1">Uncharacterized protein</fullName>
    </submittedName>
</protein>
<evidence type="ECO:0000313" key="2">
    <source>
        <dbReference type="Proteomes" id="UP000325313"/>
    </source>
</evidence>
<dbReference type="AlphaFoldDB" id="A0A5B0Q1G4"/>